<dbReference type="EMBL" id="LT906468">
    <property type="protein sequence ID" value="SNV42001.1"/>
    <property type="molecule type" value="Genomic_DNA"/>
</dbReference>
<feature type="transmembrane region" description="Helical" evidence="1">
    <location>
        <begin position="12"/>
        <end position="30"/>
    </location>
</feature>
<proteinExistence type="predicted"/>
<protein>
    <submittedName>
        <fullName evidence="2">Uncharacterized protein</fullName>
    </submittedName>
</protein>
<gene>
    <name evidence="2" type="ORF">SAMEA4412673_00581</name>
</gene>
<evidence type="ECO:0000313" key="2">
    <source>
        <dbReference type="EMBL" id="SNV42001.1"/>
    </source>
</evidence>
<dbReference type="Proteomes" id="UP000215355">
    <property type="component" value="Chromosome 1"/>
</dbReference>
<accession>A0AAJ5BYW1</accession>
<organism evidence="2 3">
    <name type="scientific">Sphingobacterium mizutaii</name>
    <dbReference type="NCBI Taxonomy" id="1010"/>
    <lineage>
        <taxon>Bacteria</taxon>
        <taxon>Pseudomonadati</taxon>
        <taxon>Bacteroidota</taxon>
        <taxon>Sphingobacteriia</taxon>
        <taxon>Sphingobacteriales</taxon>
        <taxon>Sphingobacteriaceae</taxon>
        <taxon>Sphingobacterium</taxon>
    </lineage>
</organism>
<sequence length="36" mass="4211">MERQSTDFNAQATPTVGVWKFILGFFIYLYKTAIRP</sequence>
<keyword evidence="1" id="KW-1133">Transmembrane helix</keyword>
<dbReference type="AlphaFoldDB" id="A0AAJ5BYW1"/>
<name>A0AAJ5BYW1_9SPHI</name>
<keyword evidence="1" id="KW-0472">Membrane</keyword>
<reference evidence="2 3" key="1">
    <citation type="submission" date="2017-06" db="EMBL/GenBank/DDBJ databases">
        <authorList>
            <consortium name="Pathogen Informatics"/>
        </authorList>
    </citation>
    <scope>NUCLEOTIDE SEQUENCE [LARGE SCALE GENOMIC DNA]</scope>
    <source>
        <strain evidence="2 3">NCTC12149</strain>
    </source>
</reference>
<dbReference type="KEGG" id="smiz:4412673_00581"/>
<keyword evidence="1" id="KW-0812">Transmembrane</keyword>
<evidence type="ECO:0000313" key="3">
    <source>
        <dbReference type="Proteomes" id="UP000215355"/>
    </source>
</evidence>
<evidence type="ECO:0000256" key="1">
    <source>
        <dbReference type="SAM" id="Phobius"/>
    </source>
</evidence>